<feature type="transmembrane region" description="Helical" evidence="8">
    <location>
        <begin position="121"/>
        <end position="152"/>
    </location>
</feature>
<dbReference type="SUPFAM" id="SSF81345">
    <property type="entry name" value="ABC transporter involved in vitamin B12 uptake, BtuC"/>
    <property type="match status" value="1"/>
</dbReference>
<proteinExistence type="inferred from homology"/>
<evidence type="ECO:0000313" key="9">
    <source>
        <dbReference type="EMBL" id="MDW6092705.1"/>
    </source>
</evidence>
<dbReference type="InterPro" id="IPR000522">
    <property type="entry name" value="ABC_transptr_permease_BtuC"/>
</dbReference>
<dbReference type="RefSeq" id="WP_318584814.1">
    <property type="nucleotide sequence ID" value="NZ_JAWRCP010000001.1"/>
</dbReference>
<accession>A0ABU4ITR2</accession>
<evidence type="ECO:0000256" key="6">
    <source>
        <dbReference type="ARBA" id="ARBA00022989"/>
    </source>
</evidence>
<dbReference type="Proteomes" id="UP001279860">
    <property type="component" value="Unassembled WGS sequence"/>
</dbReference>
<comment type="caution">
    <text evidence="9">The sequence shown here is derived from an EMBL/GenBank/DDBJ whole genome shotgun (WGS) entry which is preliminary data.</text>
</comment>
<gene>
    <name evidence="9" type="primary">fepG</name>
    <name evidence="9" type="ORF">SBX64_09125</name>
</gene>
<dbReference type="PANTHER" id="PTHR30472">
    <property type="entry name" value="FERRIC ENTEROBACTIN TRANSPORT SYSTEM PERMEASE PROTEIN"/>
    <property type="match status" value="1"/>
</dbReference>
<evidence type="ECO:0000256" key="7">
    <source>
        <dbReference type="ARBA" id="ARBA00023136"/>
    </source>
</evidence>
<feature type="transmembrane region" description="Helical" evidence="8">
    <location>
        <begin position="83"/>
        <end position="101"/>
    </location>
</feature>
<comment type="similarity">
    <text evidence="2">Belongs to the binding-protein-dependent transport system permease family. FecCD subfamily.</text>
</comment>
<reference evidence="9 10" key="1">
    <citation type="submission" date="2023-11" db="EMBL/GenBank/DDBJ databases">
        <title>Plant-associative lifestyle of Vibrio porteresiae and its evolutionary dynamics.</title>
        <authorList>
            <person name="Rameshkumar N."/>
            <person name="Kirti K."/>
        </authorList>
    </citation>
    <scope>NUCLEOTIDE SEQUENCE [LARGE SCALE GENOMIC DNA]</scope>
    <source>
        <strain evidence="9 10">MSSRF7</strain>
    </source>
</reference>
<feature type="transmembrane region" description="Helical" evidence="8">
    <location>
        <begin position="214"/>
        <end position="234"/>
    </location>
</feature>
<dbReference type="Pfam" id="PF01032">
    <property type="entry name" value="FecCD"/>
    <property type="match status" value="1"/>
</dbReference>
<dbReference type="NCBIfam" id="NF007759">
    <property type="entry name" value="PRK10440.1"/>
    <property type="match status" value="1"/>
</dbReference>
<keyword evidence="4" id="KW-1003">Cell membrane</keyword>
<dbReference type="Gene3D" id="1.10.3470.10">
    <property type="entry name" value="ABC transporter involved in vitamin B12 uptake, BtuC"/>
    <property type="match status" value="1"/>
</dbReference>
<feature type="transmembrane region" description="Helical" evidence="8">
    <location>
        <begin position="254"/>
        <end position="280"/>
    </location>
</feature>
<keyword evidence="5 8" id="KW-0812">Transmembrane</keyword>
<evidence type="ECO:0000256" key="1">
    <source>
        <dbReference type="ARBA" id="ARBA00004651"/>
    </source>
</evidence>
<feature type="transmembrane region" description="Helical" evidence="8">
    <location>
        <begin position="25"/>
        <end position="45"/>
    </location>
</feature>
<evidence type="ECO:0000256" key="5">
    <source>
        <dbReference type="ARBA" id="ARBA00022692"/>
    </source>
</evidence>
<dbReference type="PANTHER" id="PTHR30472:SF24">
    <property type="entry name" value="FERRIC ENTEROBACTIN TRANSPORT SYSTEM PERMEASE PROTEIN FEPG"/>
    <property type="match status" value="1"/>
</dbReference>
<evidence type="ECO:0000313" key="10">
    <source>
        <dbReference type="Proteomes" id="UP001279860"/>
    </source>
</evidence>
<dbReference type="CDD" id="cd06550">
    <property type="entry name" value="TM_ABC_iron-siderophores_like"/>
    <property type="match status" value="1"/>
</dbReference>
<feature type="transmembrane region" description="Helical" evidence="8">
    <location>
        <begin position="292"/>
        <end position="316"/>
    </location>
</feature>
<keyword evidence="3" id="KW-0813">Transport</keyword>
<keyword evidence="6 8" id="KW-1133">Transmembrane helix</keyword>
<organism evidence="9 10">
    <name type="scientific">Vibrio rhizosphaerae</name>
    <dbReference type="NCBI Taxonomy" id="398736"/>
    <lineage>
        <taxon>Bacteria</taxon>
        <taxon>Pseudomonadati</taxon>
        <taxon>Pseudomonadota</taxon>
        <taxon>Gammaproteobacteria</taxon>
        <taxon>Vibrionales</taxon>
        <taxon>Vibrionaceae</taxon>
        <taxon>Vibrio</taxon>
    </lineage>
</organism>
<feature type="transmembrane region" description="Helical" evidence="8">
    <location>
        <begin position="164"/>
        <end position="184"/>
    </location>
</feature>
<dbReference type="EMBL" id="JAWRCP010000001">
    <property type="protein sequence ID" value="MDW6092705.1"/>
    <property type="molecule type" value="Genomic_DNA"/>
</dbReference>
<evidence type="ECO:0000256" key="4">
    <source>
        <dbReference type="ARBA" id="ARBA00022475"/>
    </source>
</evidence>
<evidence type="ECO:0000256" key="8">
    <source>
        <dbReference type="SAM" id="Phobius"/>
    </source>
</evidence>
<name>A0ABU4ITR2_9VIBR</name>
<feature type="transmembrane region" description="Helical" evidence="8">
    <location>
        <begin position="322"/>
        <end position="341"/>
    </location>
</feature>
<keyword evidence="10" id="KW-1185">Reference proteome</keyword>
<sequence length="346" mass="36160">MMQPSHTILIGSQTGRINLLLAKRTLKWCFILLLFTVGVAIFALATGQLKTTFSELSQVLFGEGERFLTTVVLEWRLPRLTSALVFGAALGVSGALFQSLIRNPLGSPDVIGFNTGAYTGALVVIILFGGGSLQIACGAIVGGIVCAGLVYGLAFKQGIQGFRLIIIGIGVSAMLSALNTWMMISSNLETAMAAALWGAGSLNGVSWHQVVPSLSFISAALLAAAMLARKLNLLEMGDDSANMLGINSERTRQLAMLCGVILTAAVTATAGPIAFIALVAPQLAKKLTREGGLALIPAAFMGAMLLTLADFIAANLFTPNQLPVGIVTVSIGGFYLIYLLIQQSGK</sequence>
<evidence type="ECO:0000256" key="2">
    <source>
        <dbReference type="ARBA" id="ARBA00007935"/>
    </source>
</evidence>
<evidence type="ECO:0000256" key="3">
    <source>
        <dbReference type="ARBA" id="ARBA00022448"/>
    </source>
</evidence>
<comment type="subcellular location">
    <subcellularLocation>
        <location evidence="1">Cell membrane</location>
        <topology evidence="1">Multi-pass membrane protein</topology>
    </subcellularLocation>
</comment>
<dbReference type="InterPro" id="IPR037294">
    <property type="entry name" value="ABC_BtuC-like"/>
</dbReference>
<keyword evidence="7 8" id="KW-0472">Membrane</keyword>
<protein>
    <submittedName>
        <fullName evidence="9">Iron-enterobactin ABC transporter permease</fullName>
    </submittedName>
</protein>